<keyword evidence="2" id="KW-0378">Hydrolase</keyword>
<gene>
    <name evidence="9" type="ORF">GCM10018793_42220</name>
</gene>
<keyword evidence="10" id="KW-1185">Reference proteome</keyword>
<dbReference type="InterPro" id="IPR023309">
    <property type="entry name" value="Endo-1-4-beta-glucanase_dom2"/>
</dbReference>
<dbReference type="Gene3D" id="4.10.870.10">
    <property type="entry name" value="Endo-1,4-beta-glucanase f. Domain 3"/>
    <property type="match status" value="1"/>
</dbReference>
<evidence type="ECO:0000313" key="9">
    <source>
        <dbReference type="EMBL" id="GHH82421.1"/>
    </source>
</evidence>
<keyword evidence="3" id="KW-0136">Cellulose degradation</keyword>
<dbReference type="Pfam" id="PF17957">
    <property type="entry name" value="Big_7"/>
    <property type="match status" value="1"/>
</dbReference>
<accession>A0A919L4J2</accession>
<evidence type="ECO:0000256" key="8">
    <source>
        <dbReference type="SAM" id="SignalP"/>
    </source>
</evidence>
<evidence type="ECO:0000256" key="6">
    <source>
        <dbReference type="ARBA" id="ARBA00023326"/>
    </source>
</evidence>
<dbReference type="Pfam" id="PF02011">
    <property type="entry name" value="Glyco_hydro_48"/>
    <property type="match status" value="1"/>
</dbReference>
<evidence type="ECO:0000256" key="7">
    <source>
        <dbReference type="PIRSR" id="PIRSR600556-1"/>
    </source>
</evidence>
<protein>
    <submittedName>
        <fullName evidence="9">Cellulose 1,4-beta-cellobiosidase</fullName>
    </submittedName>
</protein>
<feature type="active site" description="Nucleophile" evidence="7">
    <location>
        <position position="462"/>
    </location>
</feature>
<dbReference type="EMBL" id="BNCD01000012">
    <property type="protein sequence ID" value="GHH82421.1"/>
    <property type="molecule type" value="Genomic_DNA"/>
</dbReference>
<proteinExistence type="predicted"/>
<sequence length="873" mass="94777">MRPHRKRRLRPGPATGAVALAALLAGALPAVSVASPADASPKHTGGLSTGRISSLKPSGNYFLGEHATVPLKTATEGDVSKVEYFADDTLLARDTTAPFTGNWKDVPAGQYAITAKVFNSDGKASTTAPVNVTVLARPTILASPITKQVRQGGSTSFGVHLATRPAHDVTVTVGRADGTENLTAAQRKLTFTPENWNAPQQVEVVSARKGGDLENATFRASAEGYKSGLAKVQELAPEASDYEQAFLDQYNKIKDPANGYFRDFGGILVPYHSVETLMVEAPDQGHETTSEAFSYYLWLEAEYGKITEDWGPLNDAWKSIETYAIPPHDAQPTNDKYDANKPATYAPESPRMSDYPARLDSGVAVGKDPIAAELKSAYGTSDIYGMHWLLDVDDVYGYSSCTDGNGPSYINSYQRGSSESVWETITQPSCDDFSYGGRNGYLDLFTGDSQYATQWKYTNAPDADARAVQVVYQAKKVAAQQGKSADVADVVAKATKMGDYLRYSMFDKYFKKIGNCTSPSCAAGSGKDSDHYLISWYYAWGGALDTNAGWAWRIGDGAAHQGYQDPLTAYALSTDPDMKPKSATGAQDWATSLGRQLEFLRWLQSPQGAIAGGATNSWDGRYATPPSGSPTFYGMYYDPQPVWHDPPSNRWFGFQTWGMERVAEYYQVTKDSRAKTILDKWVAWALANTTVGTNGSFTIPDSLEWSGKPDTWNASRPGSNSGLSVRIVSTGHDVGVAASLAKTLLYYAAGSGNTQARTTAEGLLDALNANQDAIGIALPETRADYNRFDDRYNASTGEGTYVPQGWTGTMPNGDRIDSNATFESIRSFYRDDPDWPKVQSYLDGGAAPTFTYHRFWSQSEIATAFAIHVDLFG</sequence>
<evidence type="ECO:0000256" key="4">
    <source>
        <dbReference type="ARBA" id="ARBA00023277"/>
    </source>
</evidence>
<feature type="signal peptide" evidence="8">
    <location>
        <begin position="1"/>
        <end position="39"/>
    </location>
</feature>
<dbReference type="InterPro" id="IPR012341">
    <property type="entry name" value="6hp_glycosidase-like_sf"/>
</dbReference>
<evidence type="ECO:0000256" key="5">
    <source>
        <dbReference type="ARBA" id="ARBA00023295"/>
    </source>
</evidence>
<reference evidence="9" key="2">
    <citation type="submission" date="2020-09" db="EMBL/GenBank/DDBJ databases">
        <authorList>
            <person name="Sun Q."/>
            <person name="Ohkuma M."/>
        </authorList>
    </citation>
    <scope>NUCLEOTIDE SEQUENCE</scope>
    <source>
        <strain evidence="9">JCM 5069</strain>
    </source>
</reference>
<dbReference type="Gene3D" id="1.50.10.10">
    <property type="match status" value="1"/>
</dbReference>
<name>A0A919L4J2_9ACTN</name>
<dbReference type="PRINTS" id="PR00844">
    <property type="entry name" value="GLHYDRLASE48"/>
</dbReference>
<reference evidence="9" key="1">
    <citation type="journal article" date="2014" name="Int. J. Syst. Evol. Microbiol.">
        <title>Complete genome sequence of Corynebacterium casei LMG S-19264T (=DSM 44701T), isolated from a smear-ripened cheese.</title>
        <authorList>
            <consortium name="US DOE Joint Genome Institute (JGI-PGF)"/>
            <person name="Walter F."/>
            <person name="Albersmeier A."/>
            <person name="Kalinowski J."/>
            <person name="Ruckert C."/>
        </authorList>
    </citation>
    <scope>NUCLEOTIDE SEQUENCE</scope>
    <source>
        <strain evidence="9">JCM 5069</strain>
    </source>
</reference>
<keyword evidence="6" id="KW-0624">Polysaccharide degradation</keyword>
<dbReference type="InterPro" id="IPR013783">
    <property type="entry name" value="Ig-like_fold"/>
</dbReference>
<dbReference type="SUPFAM" id="SSF48208">
    <property type="entry name" value="Six-hairpin glycosidases"/>
    <property type="match status" value="1"/>
</dbReference>
<keyword evidence="4" id="KW-0119">Carbohydrate metabolism</keyword>
<keyword evidence="1 8" id="KW-0732">Signal</keyword>
<dbReference type="Gene3D" id="2.60.40.10">
    <property type="entry name" value="Immunoglobulins"/>
    <property type="match status" value="1"/>
</dbReference>
<evidence type="ECO:0000256" key="1">
    <source>
        <dbReference type="ARBA" id="ARBA00022729"/>
    </source>
</evidence>
<dbReference type="InterPro" id="IPR000556">
    <property type="entry name" value="Glyco_hydro_48F"/>
</dbReference>
<dbReference type="GO" id="GO:0030245">
    <property type="term" value="P:cellulose catabolic process"/>
    <property type="evidence" value="ECO:0007669"/>
    <property type="project" value="UniProtKB-KW"/>
</dbReference>
<feature type="active site" description="Proton donor" evidence="7">
    <location>
        <position position="291"/>
    </location>
</feature>
<dbReference type="RefSeq" id="WP_229924807.1">
    <property type="nucleotide sequence ID" value="NZ_BNCD01000012.1"/>
</dbReference>
<dbReference type="AlphaFoldDB" id="A0A919L4J2"/>
<keyword evidence="5" id="KW-0326">Glycosidase</keyword>
<dbReference type="InterPro" id="IPR008928">
    <property type="entry name" value="6-hairpin_glycosidase_sf"/>
</dbReference>
<organism evidence="9 10">
    <name type="scientific">Streptomyces sulfonofaciens</name>
    <dbReference type="NCBI Taxonomy" id="68272"/>
    <lineage>
        <taxon>Bacteria</taxon>
        <taxon>Bacillati</taxon>
        <taxon>Actinomycetota</taxon>
        <taxon>Actinomycetes</taxon>
        <taxon>Kitasatosporales</taxon>
        <taxon>Streptomycetaceae</taxon>
        <taxon>Streptomyces</taxon>
    </lineage>
</organism>
<comment type="caution">
    <text evidence="9">The sequence shown here is derived from an EMBL/GenBank/DDBJ whole genome shotgun (WGS) entry which is preliminary data.</text>
</comment>
<dbReference type="Proteomes" id="UP000603708">
    <property type="component" value="Unassembled WGS sequence"/>
</dbReference>
<feature type="chain" id="PRO_5037206459" evidence="8">
    <location>
        <begin position="40"/>
        <end position="873"/>
    </location>
</feature>
<evidence type="ECO:0000256" key="3">
    <source>
        <dbReference type="ARBA" id="ARBA00023001"/>
    </source>
</evidence>
<dbReference type="Gene3D" id="2.170.160.10">
    <property type="entry name" value="Endo-1,4-beta-glucanase f. Domain 2"/>
    <property type="match status" value="1"/>
</dbReference>
<evidence type="ECO:0000256" key="2">
    <source>
        <dbReference type="ARBA" id="ARBA00022801"/>
    </source>
</evidence>
<dbReference type="GO" id="GO:0008810">
    <property type="term" value="F:cellulase activity"/>
    <property type="evidence" value="ECO:0007669"/>
    <property type="project" value="InterPro"/>
</dbReference>
<evidence type="ECO:0000313" key="10">
    <source>
        <dbReference type="Proteomes" id="UP000603708"/>
    </source>
</evidence>
<dbReference type="InterPro" id="IPR027390">
    <property type="entry name" value="Endoglucanase_F_dom3"/>
</dbReference>